<evidence type="ECO:0000259" key="6">
    <source>
        <dbReference type="Pfam" id="PF07980"/>
    </source>
</evidence>
<evidence type="ECO:0000313" key="9">
    <source>
        <dbReference type="Proteomes" id="UP000829476"/>
    </source>
</evidence>
<accession>A0ABY3YIF8</accession>
<name>A0ABY3YIF8_9FLAO</name>
<evidence type="ECO:0000256" key="1">
    <source>
        <dbReference type="ARBA" id="ARBA00004442"/>
    </source>
</evidence>
<dbReference type="Proteomes" id="UP000829476">
    <property type="component" value="Chromosome"/>
</dbReference>
<sequence length="540" mass="61468">MNKYKYKIFLTLIAIGFLSCEVDRIPETSISDPSFWNTESDLKAAANYMYTFLPGLPVTSDVWSDDATGRGTNGISDGSRLVPGSDGFYSSSYRLIRAANNIIEKSGLVVEKGISQEVVNIYVAEAKFFRAWAYFGLMQRYGGVPLILKTLNENAEELQAPQASREEVLDAIYEDLDFSGVNLQLPSQMNGSDFGRITKTTAWALKSRVALFEGTRSKFHGYGNPNQHLSLAKEAALKVINSNEHELLDSYYDLFQYEGDGPDNKENILVRIYGQSMDNIIVSHNSQRNLEQGAANPTKALADAYLMVDGLPIDVSPMYNTPQSIIEVFENRDPRMDYTFLKEGNEYIGTQPEFTIPALQFQVTGFANRRYISTEDWTNQRSFIDYAIIRYAEVLLNYAEASFELDDQISEADLNISINQLRKRPSVNMPDLTNTFVSSNGLNMREEIRRERRVELALEGFRYWDLIRWKTAEIELPKPILGNYYFAEFGSEVVPPTDENNYILFQSADTRSFDPNKDYLWPFATEEIALNPNLEQNPNW</sequence>
<evidence type="ECO:0000256" key="2">
    <source>
        <dbReference type="ARBA" id="ARBA00006275"/>
    </source>
</evidence>
<dbReference type="PROSITE" id="PS51257">
    <property type="entry name" value="PROKAR_LIPOPROTEIN"/>
    <property type="match status" value="1"/>
</dbReference>
<gene>
    <name evidence="8" type="ORF">MQE36_10265</name>
</gene>
<evidence type="ECO:0000313" key="8">
    <source>
        <dbReference type="EMBL" id="UNY97475.1"/>
    </source>
</evidence>
<dbReference type="EMBL" id="CP094326">
    <property type="protein sequence ID" value="UNY97475.1"/>
    <property type="molecule type" value="Genomic_DNA"/>
</dbReference>
<reference evidence="8 9" key="1">
    <citation type="journal article" date="2018" name="Int. J. Syst. Evol. Microbiol.">
        <title>Zhouia spongiae sp. nov., isolated from a marine sponge.</title>
        <authorList>
            <person name="Zhuang L."/>
            <person name="Lin B."/>
            <person name="Qin F."/>
            <person name="Luo L."/>
        </authorList>
    </citation>
    <scope>NUCLEOTIDE SEQUENCE [LARGE SCALE GENOMIC DNA]</scope>
    <source>
        <strain evidence="8 9">HN-Y44</strain>
    </source>
</reference>
<organism evidence="8 9">
    <name type="scientific">Zhouia spongiae</name>
    <dbReference type="NCBI Taxonomy" id="2202721"/>
    <lineage>
        <taxon>Bacteria</taxon>
        <taxon>Pseudomonadati</taxon>
        <taxon>Bacteroidota</taxon>
        <taxon>Flavobacteriia</taxon>
        <taxon>Flavobacteriales</taxon>
        <taxon>Flavobacteriaceae</taxon>
        <taxon>Zhouia</taxon>
    </lineage>
</organism>
<dbReference type="InterPro" id="IPR011990">
    <property type="entry name" value="TPR-like_helical_dom_sf"/>
</dbReference>
<dbReference type="RefSeq" id="WP_242935888.1">
    <property type="nucleotide sequence ID" value="NZ_CP094326.1"/>
</dbReference>
<evidence type="ECO:0000256" key="5">
    <source>
        <dbReference type="ARBA" id="ARBA00023237"/>
    </source>
</evidence>
<feature type="domain" description="RagB/SusD" evidence="6">
    <location>
        <begin position="293"/>
        <end position="540"/>
    </location>
</feature>
<keyword evidence="9" id="KW-1185">Reference proteome</keyword>
<protein>
    <submittedName>
        <fullName evidence="8">RagB/SusD family nutrient uptake outer membrane protein</fullName>
    </submittedName>
</protein>
<evidence type="ECO:0000256" key="3">
    <source>
        <dbReference type="ARBA" id="ARBA00022729"/>
    </source>
</evidence>
<feature type="domain" description="SusD-like N-terminal" evidence="7">
    <location>
        <begin position="88"/>
        <end position="211"/>
    </location>
</feature>
<dbReference type="InterPro" id="IPR033985">
    <property type="entry name" value="SusD-like_N"/>
</dbReference>
<keyword evidence="5" id="KW-0998">Cell outer membrane</keyword>
<keyword evidence="3" id="KW-0732">Signal</keyword>
<evidence type="ECO:0000259" key="7">
    <source>
        <dbReference type="Pfam" id="PF14322"/>
    </source>
</evidence>
<dbReference type="SUPFAM" id="SSF48452">
    <property type="entry name" value="TPR-like"/>
    <property type="match status" value="1"/>
</dbReference>
<dbReference type="InterPro" id="IPR012944">
    <property type="entry name" value="SusD_RagB_dom"/>
</dbReference>
<proteinExistence type="inferred from homology"/>
<dbReference type="Gene3D" id="1.25.40.390">
    <property type="match status" value="1"/>
</dbReference>
<comment type="subcellular location">
    <subcellularLocation>
        <location evidence="1">Cell outer membrane</location>
    </subcellularLocation>
</comment>
<keyword evidence="4" id="KW-0472">Membrane</keyword>
<comment type="similarity">
    <text evidence="2">Belongs to the SusD family.</text>
</comment>
<evidence type="ECO:0000256" key="4">
    <source>
        <dbReference type="ARBA" id="ARBA00023136"/>
    </source>
</evidence>
<dbReference type="Pfam" id="PF07980">
    <property type="entry name" value="SusD_RagB"/>
    <property type="match status" value="1"/>
</dbReference>
<dbReference type="Pfam" id="PF14322">
    <property type="entry name" value="SusD-like_3"/>
    <property type="match status" value="1"/>
</dbReference>